<evidence type="ECO:0000256" key="11">
    <source>
        <dbReference type="ARBA" id="ARBA00022792"/>
    </source>
</evidence>
<dbReference type="InterPro" id="IPR037188">
    <property type="entry name" value="Sdo1/SBDS_central_sf"/>
</dbReference>
<evidence type="ECO:0000256" key="9">
    <source>
        <dbReference type="ARBA" id="ARBA00022660"/>
    </source>
</evidence>
<evidence type="ECO:0000256" key="15">
    <source>
        <dbReference type="ARBA" id="ARBA00023136"/>
    </source>
</evidence>
<keyword evidence="11" id="KW-0999">Mitochondrion inner membrane</keyword>
<evidence type="ECO:0000256" key="4">
    <source>
        <dbReference type="ARBA" id="ARBA00007433"/>
    </source>
</evidence>
<keyword evidence="8" id="KW-0690">Ribosome biogenesis</keyword>
<dbReference type="InterPro" id="IPR019783">
    <property type="entry name" value="SDO1/SBDS_N"/>
</dbReference>
<dbReference type="Gene3D" id="1.20.5.260">
    <property type="entry name" value="Cytochrome b-c1 complex subunit 9"/>
    <property type="match status" value="1"/>
</dbReference>
<evidence type="ECO:0000256" key="1">
    <source>
        <dbReference type="ARBA" id="ARBA00004123"/>
    </source>
</evidence>
<evidence type="ECO:0000256" key="3">
    <source>
        <dbReference type="ARBA" id="ARBA00004496"/>
    </source>
</evidence>
<evidence type="ECO:0000313" key="23">
    <source>
        <dbReference type="Proteomes" id="UP000536275"/>
    </source>
</evidence>
<keyword evidence="6" id="KW-0813">Transport</keyword>
<dbReference type="SUPFAM" id="SSF89895">
    <property type="entry name" value="FYSH domain"/>
    <property type="match status" value="1"/>
</dbReference>
<keyword evidence="15" id="KW-0472">Membrane</keyword>
<dbReference type="Pfam" id="PF05365">
    <property type="entry name" value="UCR_UQCRX_QCR9"/>
    <property type="match status" value="1"/>
</dbReference>
<keyword evidence="10" id="KW-0812">Transmembrane</keyword>
<dbReference type="InterPro" id="IPR039100">
    <property type="entry name" value="Sdo1/SBDS-like"/>
</dbReference>
<dbReference type="PROSITE" id="PS01267">
    <property type="entry name" value="UPF0023"/>
    <property type="match status" value="1"/>
</dbReference>
<dbReference type="FunFam" id="1.20.5.260:FF:000001">
    <property type="entry name" value="Cytochrome b-c1 complex subunit 9"/>
    <property type="match status" value="1"/>
</dbReference>
<evidence type="ECO:0000313" key="22">
    <source>
        <dbReference type="EMBL" id="KAF6066406.1"/>
    </source>
</evidence>
<dbReference type="SUPFAM" id="SSF81514">
    <property type="entry name" value="Subunit X (non-heme 7 kDa protein) of cytochrome bc1 complex (Ubiquinol-cytochrome c reductase)"/>
    <property type="match status" value="1"/>
</dbReference>
<dbReference type="InterPro" id="IPR046928">
    <property type="entry name" value="SDO1/SBDS_C"/>
</dbReference>
<keyword evidence="9" id="KW-0679">Respiratory chain</keyword>
<feature type="domain" description="Ribosome maturation protein SDO1/SBDS central" evidence="20">
    <location>
        <begin position="151"/>
        <end position="213"/>
    </location>
</feature>
<comment type="similarity">
    <text evidence="4">Belongs to the SDO1/SBDS family.</text>
</comment>
<protein>
    <recommendedName>
        <fullName evidence="17">Complex III subunit 9</fullName>
    </recommendedName>
</protein>
<organism evidence="22 23">
    <name type="scientific">Candida albicans</name>
    <name type="common">Yeast</name>
    <dbReference type="NCBI Taxonomy" id="5476"/>
    <lineage>
        <taxon>Eukaryota</taxon>
        <taxon>Fungi</taxon>
        <taxon>Dikarya</taxon>
        <taxon>Ascomycota</taxon>
        <taxon>Saccharomycotina</taxon>
        <taxon>Pichiomycetes</taxon>
        <taxon>Debaryomycetaceae</taxon>
        <taxon>Candida/Lodderomyces clade</taxon>
        <taxon>Candida</taxon>
    </lineage>
</organism>
<dbReference type="NCBIfam" id="TIGR00291">
    <property type="entry name" value="RNA_SBDS"/>
    <property type="match status" value="1"/>
</dbReference>
<dbReference type="PANTHER" id="PTHR10927:SF1">
    <property type="entry name" value="RIBOSOME MATURATION PROTEIN SBDS"/>
    <property type="match status" value="1"/>
</dbReference>
<evidence type="ECO:0000256" key="13">
    <source>
        <dbReference type="ARBA" id="ARBA00022989"/>
    </source>
</evidence>
<dbReference type="Pfam" id="PF01172">
    <property type="entry name" value="SBDS_N"/>
    <property type="match status" value="1"/>
</dbReference>
<keyword evidence="14" id="KW-0496">Mitochondrion</keyword>
<evidence type="ECO:0000256" key="8">
    <source>
        <dbReference type="ARBA" id="ARBA00022517"/>
    </source>
</evidence>
<dbReference type="SUPFAM" id="SSF109728">
    <property type="entry name" value="Hypothetical protein AF0491, middle domain"/>
    <property type="match status" value="1"/>
</dbReference>
<dbReference type="InterPro" id="IPR018978">
    <property type="entry name" value="SDO1/SBDS_central"/>
</dbReference>
<keyword evidence="7" id="KW-0963">Cytoplasm</keyword>
<keyword evidence="12" id="KW-0249">Electron transport</keyword>
<dbReference type="EMBL" id="JABWAD010000058">
    <property type="protein sequence ID" value="KAF6066406.1"/>
    <property type="molecule type" value="Genomic_DNA"/>
</dbReference>
<evidence type="ECO:0000256" key="16">
    <source>
        <dbReference type="ARBA" id="ARBA00023242"/>
    </source>
</evidence>
<evidence type="ECO:0000259" key="20">
    <source>
        <dbReference type="Pfam" id="PF09377"/>
    </source>
</evidence>
<dbReference type="GO" id="GO:0005743">
    <property type="term" value="C:mitochondrial inner membrane"/>
    <property type="evidence" value="ECO:0007669"/>
    <property type="project" value="UniProtKB-SubCell"/>
</dbReference>
<dbReference type="InterPro" id="IPR002140">
    <property type="entry name" value="Sdo1/SBDS"/>
</dbReference>
<dbReference type="GO" id="GO:0005634">
    <property type="term" value="C:nucleus"/>
    <property type="evidence" value="ECO:0007669"/>
    <property type="project" value="UniProtKB-SubCell"/>
</dbReference>
<evidence type="ECO:0000256" key="17">
    <source>
        <dbReference type="ARBA" id="ARBA00044247"/>
    </source>
</evidence>
<dbReference type="Pfam" id="PF20268">
    <property type="entry name" value="SBDS_C"/>
    <property type="match status" value="1"/>
</dbReference>
<comment type="subcellular location">
    <subcellularLocation>
        <location evidence="3">Cytoplasm</location>
    </subcellularLocation>
    <subcellularLocation>
        <location evidence="2">Mitochondrion inner membrane</location>
        <topology evidence="2">Single-pass membrane protein</topology>
    </subcellularLocation>
    <subcellularLocation>
        <location evidence="1">Nucleus</location>
    </subcellularLocation>
</comment>
<keyword evidence="13" id="KW-1133">Transmembrane helix</keyword>
<evidence type="ECO:0000256" key="12">
    <source>
        <dbReference type="ARBA" id="ARBA00022982"/>
    </source>
</evidence>
<evidence type="ECO:0000256" key="6">
    <source>
        <dbReference type="ARBA" id="ARBA00022448"/>
    </source>
</evidence>
<evidence type="ECO:0000256" key="10">
    <source>
        <dbReference type="ARBA" id="ARBA00022692"/>
    </source>
</evidence>
<dbReference type="Pfam" id="PF09377">
    <property type="entry name" value="SBDS_domain_II"/>
    <property type="match status" value="1"/>
</dbReference>
<comment type="subunit">
    <text evidence="18">Associates with the 60S ribosomal subunit.</text>
</comment>
<dbReference type="InterPro" id="IPR036656">
    <property type="entry name" value="QCR9_sf"/>
</dbReference>
<dbReference type="AlphaFoldDB" id="A0A8H6BX14"/>
<dbReference type="InterPro" id="IPR018023">
    <property type="entry name" value="Ribosome_mat_SBDS_CS"/>
</dbReference>
<dbReference type="Gene3D" id="3.30.1250.10">
    <property type="entry name" value="Ribosome maturation protein SBDS, N-terminal domain"/>
    <property type="match status" value="1"/>
</dbReference>
<evidence type="ECO:0000256" key="18">
    <source>
        <dbReference type="ARBA" id="ARBA00049708"/>
    </source>
</evidence>
<keyword evidence="16" id="KW-0539">Nucleus</keyword>
<dbReference type="GO" id="GO:0045275">
    <property type="term" value="C:respiratory chain complex III"/>
    <property type="evidence" value="ECO:0007669"/>
    <property type="project" value="InterPro"/>
</dbReference>
<gene>
    <name evidence="22" type="ORF">FOB64_004670</name>
</gene>
<dbReference type="GO" id="GO:0042256">
    <property type="term" value="P:cytosolic ribosome assembly"/>
    <property type="evidence" value="ECO:0007669"/>
    <property type="project" value="InterPro"/>
</dbReference>
<dbReference type="Gene3D" id="1.10.10.900">
    <property type="entry name" value="SBDS protein C-terminal domain, subdomain 1"/>
    <property type="match status" value="1"/>
</dbReference>
<evidence type="ECO:0000256" key="2">
    <source>
        <dbReference type="ARBA" id="ARBA00004434"/>
    </source>
</evidence>
<reference evidence="22 23" key="1">
    <citation type="submission" date="2020-03" db="EMBL/GenBank/DDBJ databases">
        <title>FDA dAtabase for Regulatory Grade micrObial Sequences (FDA-ARGOS): Supporting development and validation of Infectious Disease Dx tests.</title>
        <authorList>
            <person name="Campos J."/>
            <person name="Goldberg B."/>
            <person name="Tallon L."/>
            <person name="Sadzewicz L."/>
            <person name="Vavikolanu K."/>
            <person name="Mehta A."/>
            <person name="Aluvathingal J."/>
            <person name="Nadendla S."/>
            <person name="Nandy P."/>
            <person name="Geyer C."/>
            <person name="Yan Y."/>
            <person name="Sichtig H."/>
        </authorList>
    </citation>
    <scope>NUCLEOTIDE SEQUENCE [LARGE SCALE GENOMIC DNA]</scope>
    <source>
        <strain evidence="22 23">FDAARGOS_656</strain>
    </source>
</reference>
<evidence type="ECO:0000259" key="21">
    <source>
        <dbReference type="Pfam" id="PF20268"/>
    </source>
</evidence>
<comment type="similarity">
    <text evidence="5">Belongs to the UQCR10/QCR9 family.</text>
</comment>
<dbReference type="InterPro" id="IPR036786">
    <property type="entry name" value="Ribosome_mat_SBDS_N_sf"/>
</dbReference>
<evidence type="ECO:0000256" key="7">
    <source>
        <dbReference type="ARBA" id="ARBA00022490"/>
    </source>
</evidence>
<dbReference type="GO" id="GO:0006122">
    <property type="term" value="P:mitochondrial electron transport, ubiquinol to cytochrome c"/>
    <property type="evidence" value="ECO:0007669"/>
    <property type="project" value="InterPro"/>
</dbReference>
<proteinExistence type="inferred from homology"/>
<comment type="caution">
    <text evidence="22">The sequence shown here is derived from an EMBL/GenBank/DDBJ whole genome shotgun (WGS) entry which is preliminary data.</text>
</comment>
<evidence type="ECO:0000256" key="14">
    <source>
        <dbReference type="ARBA" id="ARBA00023128"/>
    </source>
</evidence>
<dbReference type="PANTHER" id="PTHR10927">
    <property type="entry name" value="RIBOSOME MATURATION PROTEIN SBDS"/>
    <property type="match status" value="1"/>
</dbReference>
<name>A0A8H6BX14_CANAX</name>
<evidence type="ECO:0000259" key="19">
    <source>
        <dbReference type="Pfam" id="PF01172"/>
    </source>
</evidence>
<dbReference type="Proteomes" id="UP000536275">
    <property type="component" value="Unassembled WGS sequence"/>
</dbReference>
<feature type="domain" description="Ribosome maturation protein SDO1/SBDS C-terminal" evidence="21">
    <location>
        <begin position="215"/>
        <end position="290"/>
    </location>
</feature>
<dbReference type="Gene3D" id="3.30.70.240">
    <property type="match status" value="1"/>
</dbReference>
<accession>A0A8H6BX14</accession>
<feature type="domain" description="Ribosome maturation protein SDO1/SBDS N-terminal" evidence="19">
    <location>
        <begin position="59"/>
        <end position="141"/>
    </location>
</feature>
<evidence type="ECO:0000256" key="5">
    <source>
        <dbReference type="ARBA" id="ARBA00007856"/>
    </source>
</evidence>
<sequence>MLTVLGRLLERNSIYVATIFGGAFAFQGFFDVAVNKWWEEHNKAKLWKNVKGKFLEGEVRMKKGKKRFEIACYQNKVQDWRSKVEKDIDEVLQIPQVFINVSKGQVANNDDLQKCFGTTNQDEIIAEILNKGEIQLNEKERNANLQQKQNEFLNIISTKCINPRSKKRYPPSMIEKVLNEVKFHLNPTKPTKIQALDAIKLLVEKQIIPIARAQMKVRITLSKKAYLKTFQDEIKPVIDQIVEEDNNGKQYEIVGIIDPINYRVLVTLIENTDGSNKVAKGEGSIEVLDMSAIKNKTKLDKCIESFL</sequence>
<dbReference type="InterPro" id="IPR008027">
    <property type="entry name" value="QCR9"/>
</dbReference>